<dbReference type="GO" id="GO:0022857">
    <property type="term" value="F:transmembrane transporter activity"/>
    <property type="evidence" value="ECO:0007669"/>
    <property type="project" value="InterPro"/>
</dbReference>
<dbReference type="InterPro" id="IPR005829">
    <property type="entry name" value="Sugar_transporter_CS"/>
</dbReference>
<dbReference type="SUPFAM" id="SSF103473">
    <property type="entry name" value="MFS general substrate transporter"/>
    <property type="match status" value="1"/>
</dbReference>
<feature type="transmembrane region" description="Helical" evidence="5">
    <location>
        <begin position="103"/>
        <end position="122"/>
    </location>
</feature>
<dbReference type="InterPro" id="IPR003663">
    <property type="entry name" value="Sugar/inositol_transpt"/>
</dbReference>
<protein>
    <recommendedName>
        <fullName evidence="6">Major facilitator superfamily (MFS) profile domain-containing protein</fullName>
    </recommendedName>
</protein>
<evidence type="ECO:0000259" key="6">
    <source>
        <dbReference type="PROSITE" id="PS50850"/>
    </source>
</evidence>
<feature type="transmembrane region" description="Helical" evidence="5">
    <location>
        <begin position="71"/>
        <end position="91"/>
    </location>
</feature>
<dbReference type="OrthoDB" id="4142200at2759"/>
<dbReference type="InterPro" id="IPR050549">
    <property type="entry name" value="MFS_Trehalose_Transporter"/>
</dbReference>
<dbReference type="Proteomes" id="UP000235965">
    <property type="component" value="Unassembled WGS sequence"/>
</dbReference>
<proteinExistence type="predicted"/>
<feature type="transmembrane region" description="Helical" evidence="5">
    <location>
        <begin position="155"/>
        <end position="175"/>
    </location>
</feature>
<dbReference type="PROSITE" id="PS00217">
    <property type="entry name" value="SUGAR_TRANSPORT_2"/>
    <property type="match status" value="1"/>
</dbReference>
<reference evidence="7 8" key="1">
    <citation type="submission" date="2017-12" db="EMBL/GenBank/DDBJ databases">
        <title>Hemimetabolous genomes reveal molecular basis of termite eusociality.</title>
        <authorList>
            <person name="Harrison M.C."/>
            <person name="Jongepier E."/>
            <person name="Robertson H.M."/>
            <person name="Arning N."/>
            <person name="Bitard-Feildel T."/>
            <person name="Chao H."/>
            <person name="Childers C.P."/>
            <person name="Dinh H."/>
            <person name="Doddapaneni H."/>
            <person name="Dugan S."/>
            <person name="Gowin J."/>
            <person name="Greiner C."/>
            <person name="Han Y."/>
            <person name="Hu H."/>
            <person name="Hughes D.S.T."/>
            <person name="Huylmans A.-K."/>
            <person name="Kemena C."/>
            <person name="Kremer L.P.M."/>
            <person name="Lee S.L."/>
            <person name="Lopez-Ezquerra A."/>
            <person name="Mallet L."/>
            <person name="Monroy-Kuhn J.M."/>
            <person name="Moser A."/>
            <person name="Murali S.C."/>
            <person name="Muzny D.M."/>
            <person name="Otani S."/>
            <person name="Piulachs M.-D."/>
            <person name="Poelchau M."/>
            <person name="Qu J."/>
            <person name="Schaub F."/>
            <person name="Wada-Katsumata A."/>
            <person name="Worley K.C."/>
            <person name="Xie Q."/>
            <person name="Ylla G."/>
            <person name="Poulsen M."/>
            <person name="Gibbs R.A."/>
            <person name="Schal C."/>
            <person name="Richards S."/>
            <person name="Belles X."/>
            <person name="Korb J."/>
            <person name="Bornberg-Bauer E."/>
        </authorList>
    </citation>
    <scope>NUCLEOTIDE SEQUENCE [LARGE SCALE GENOMIC DNA]</scope>
    <source>
        <tissue evidence="7">Whole body</tissue>
    </source>
</reference>
<dbReference type="InterPro" id="IPR005828">
    <property type="entry name" value="MFS_sugar_transport-like"/>
</dbReference>
<organism evidence="7 8">
    <name type="scientific">Cryptotermes secundus</name>
    <dbReference type="NCBI Taxonomy" id="105785"/>
    <lineage>
        <taxon>Eukaryota</taxon>
        <taxon>Metazoa</taxon>
        <taxon>Ecdysozoa</taxon>
        <taxon>Arthropoda</taxon>
        <taxon>Hexapoda</taxon>
        <taxon>Insecta</taxon>
        <taxon>Pterygota</taxon>
        <taxon>Neoptera</taxon>
        <taxon>Polyneoptera</taxon>
        <taxon>Dictyoptera</taxon>
        <taxon>Blattodea</taxon>
        <taxon>Blattoidea</taxon>
        <taxon>Termitoidae</taxon>
        <taxon>Kalotermitidae</taxon>
        <taxon>Cryptotermitinae</taxon>
        <taxon>Cryptotermes</taxon>
    </lineage>
</organism>
<sequence length="553" mass="61163">MEKEAFEDGCTKKGGINSWNASAVAHQILSVGAVVLYGATLGATVGFSAILLPQLQSNASSIPTDEETGSWIASLQPGVSPFGTVLGGFAMDRWGRRFTMRAGLLPLFTGYIIIAFAPSQLIVIIGRFITGLSCGFSAAASSVILCEISTPRLRGLYTSSSFTALSAGILLVYVLGSYLHWHIVAGLLASIPLTSLTCFFFIPESPVWLAKKGHAEEAQRALTWLRGDKKQASFELQELLSGIRAQQEAEEIEVDTTDKEEADKTPNIMQKIKFLLSPSILKPFFIGHIFNLFQILTGTMLIVFYAVDIISETDKNTKGFDSFTIAQLTAFVRLIFTLVTNSLLYFVRRRTHAIVATSVCACAALVLSCFLFFQLRTEYSFSPETSMWITCILILVFIAANTCGFLPLPPAIMSEILPVKIRGIACGYIYAANDAVQFCASKIYPWLKGTIGVHGVFFVIGINALLCCIFSYLVLPETQGRSLAEIEEYFRTQKLLWVKRDKRLERHNSRNSYFEMKETNTWGCVKTYGEQEENVKTEGKAEESKRKMSVTFS</sequence>
<dbReference type="PRINTS" id="PR00171">
    <property type="entry name" value="SUGRTRNSPORT"/>
</dbReference>
<dbReference type="InterPro" id="IPR020846">
    <property type="entry name" value="MFS_dom"/>
</dbReference>
<dbReference type="GO" id="GO:0016020">
    <property type="term" value="C:membrane"/>
    <property type="evidence" value="ECO:0007669"/>
    <property type="project" value="UniProtKB-SubCell"/>
</dbReference>
<dbReference type="Gene3D" id="1.20.1250.20">
    <property type="entry name" value="MFS general substrate transporter like domains"/>
    <property type="match status" value="1"/>
</dbReference>
<evidence type="ECO:0000313" key="7">
    <source>
        <dbReference type="EMBL" id="PNF26874.1"/>
    </source>
</evidence>
<accession>A0A2J7QE59</accession>
<keyword evidence="3 5" id="KW-1133">Transmembrane helix</keyword>
<keyword evidence="4 5" id="KW-0472">Membrane</keyword>
<feature type="transmembrane region" description="Helical" evidence="5">
    <location>
        <begin position="284"/>
        <end position="305"/>
    </location>
</feature>
<feature type="transmembrane region" description="Helical" evidence="5">
    <location>
        <begin position="28"/>
        <end position="51"/>
    </location>
</feature>
<dbReference type="PROSITE" id="PS50850">
    <property type="entry name" value="MFS"/>
    <property type="match status" value="1"/>
</dbReference>
<comment type="subcellular location">
    <subcellularLocation>
        <location evidence="1">Membrane</location>
        <topology evidence="1">Multi-pass membrane protein</topology>
    </subcellularLocation>
</comment>
<dbReference type="InterPro" id="IPR036259">
    <property type="entry name" value="MFS_trans_sf"/>
</dbReference>
<feature type="transmembrane region" description="Helical" evidence="5">
    <location>
        <begin position="128"/>
        <end position="148"/>
    </location>
</feature>
<dbReference type="AlphaFoldDB" id="A0A2J7QE59"/>
<feature type="transmembrane region" description="Helical" evidence="5">
    <location>
        <begin position="325"/>
        <end position="347"/>
    </location>
</feature>
<feature type="transmembrane region" description="Helical" evidence="5">
    <location>
        <begin position="354"/>
        <end position="375"/>
    </location>
</feature>
<dbReference type="InParanoid" id="A0A2J7QE59"/>
<dbReference type="PANTHER" id="PTHR48021:SF7">
    <property type="entry name" value="RH09188P"/>
    <property type="match status" value="1"/>
</dbReference>
<keyword evidence="8" id="KW-1185">Reference proteome</keyword>
<feature type="domain" description="Major facilitator superfamily (MFS) profile" evidence="6">
    <location>
        <begin position="26"/>
        <end position="479"/>
    </location>
</feature>
<evidence type="ECO:0000256" key="1">
    <source>
        <dbReference type="ARBA" id="ARBA00004141"/>
    </source>
</evidence>
<dbReference type="PROSITE" id="PS00216">
    <property type="entry name" value="SUGAR_TRANSPORT_1"/>
    <property type="match status" value="1"/>
</dbReference>
<evidence type="ECO:0000256" key="5">
    <source>
        <dbReference type="SAM" id="Phobius"/>
    </source>
</evidence>
<evidence type="ECO:0000256" key="4">
    <source>
        <dbReference type="ARBA" id="ARBA00023136"/>
    </source>
</evidence>
<feature type="transmembrane region" description="Helical" evidence="5">
    <location>
        <begin position="451"/>
        <end position="475"/>
    </location>
</feature>
<dbReference type="FunFam" id="1.20.1250.20:FF:000249">
    <property type="entry name" value="facilitated trehalose transporter Tret1"/>
    <property type="match status" value="1"/>
</dbReference>
<gene>
    <name evidence="7" type="ORF">B7P43_G16263</name>
</gene>
<dbReference type="Pfam" id="PF00083">
    <property type="entry name" value="Sugar_tr"/>
    <property type="match status" value="1"/>
</dbReference>
<feature type="transmembrane region" description="Helical" evidence="5">
    <location>
        <begin position="181"/>
        <end position="202"/>
    </location>
</feature>
<evidence type="ECO:0000313" key="8">
    <source>
        <dbReference type="Proteomes" id="UP000235965"/>
    </source>
</evidence>
<comment type="caution">
    <text evidence="7">The sequence shown here is derived from an EMBL/GenBank/DDBJ whole genome shotgun (WGS) entry which is preliminary data.</text>
</comment>
<dbReference type="PANTHER" id="PTHR48021">
    <property type="match status" value="1"/>
</dbReference>
<dbReference type="EMBL" id="NEVH01015327">
    <property type="protein sequence ID" value="PNF26874.1"/>
    <property type="molecule type" value="Genomic_DNA"/>
</dbReference>
<name>A0A2J7QE59_9NEOP</name>
<keyword evidence="2 5" id="KW-0812">Transmembrane</keyword>
<feature type="transmembrane region" description="Helical" evidence="5">
    <location>
        <begin position="387"/>
        <end position="408"/>
    </location>
</feature>
<dbReference type="STRING" id="105785.A0A2J7QE59"/>
<evidence type="ECO:0000256" key="2">
    <source>
        <dbReference type="ARBA" id="ARBA00022692"/>
    </source>
</evidence>
<evidence type="ECO:0000256" key="3">
    <source>
        <dbReference type="ARBA" id="ARBA00022989"/>
    </source>
</evidence>